<dbReference type="Proteomes" id="UP000814078">
    <property type="component" value="Unassembled WGS sequence"/>
</dbReference>
<evidence type="ECO:0000313" key="1">
    <source>
        <dbReference type="EMBL" id="MCF5320672.1"/>
    </source>
</evidence>
<proteinExistence type="predicted"/>
<name>A0ABS9G6L8_9PSED</name>
<evidence type="ECO:0008006" key="3">
    <source>
        <dbReference type="Google" id="ProtNLM"/>
    </source>
</evidence>
<reference evidence="1 2" key="1">
    <citation type="submission" date="2019-11" db="EMBL/GenBank/DDBJ databases">
        <title>Epiphytic Pseudomonas syringae from cherry orchards.</title>
        <authorList>
            <person name="Hulin M.T."/>
        </authorList>
    </citation>
    <scope>NUCLEOTIDE SEQUENCE [LARGE SCALE GENOMIC DNA]</scope>
    <source>
        <strain evidence="1 2">PA-5-11C</strain>
    </source>
</reference>
<keyword evidence="2" id="KW-1185">Reference proteome</keyword>
<sequence>MQQHPTAWMVETAYRYLKAARHMQKGFDMGDVAQINAAIGVEILLKSFCSKPSGNHGEVNETYELDSDAVKAAHLHLQSCSKVVRAGKFPDKHDMLTLFYSVPADLRRHLGLDQYEEHIERCRHIFTNARYPYERGASNDVDHTLVQVLEEMIDRVNAWYGEQGWQSTYLYFDGVHPDLTELHGEEFSYADATQGY</sequence>
<dbReference type="RefSeq" id="WP_122686587.1">
    <property type="nucleotide sequence ID" value="NZ_WKCH01000033.1"/>
</dbReference>
<gene>
    <name evidence="1" type="ORF">GIW13_20510</name>
</gene>
<protein>
    <recommendedName>
        <fullName evidence="3">HEPN domain-containing protein</fullName>
    </recommendedName>
</protein>
<dbReference type="EMBL" id="WKCM01000039">
    <property type="protein sequence ID" value="MCF5320672.1"/>
    <property type="molecule type" value="Genomic_DNA"/>
</dbReference>
<accession>A0ABS9G6L8</accession>
<organism evidence="1 2">
    <name type="scientific">Pseudomonas simiae</name>
    <dbReference type="NCBI Taxonomy" id="321846"/>
    <lineage>
        <taxon>Bacteria</taxon>
        <taxon>Pseudomonadati</taxon>
        <taxon>Pseudomonadota</taxon>
        <taxon>Gammaproteobacteria</taxon>
        <taxon>Pseudomonadales</taxon>
        <taxon>Pseudomonadaceae</taxon>
        <taxon>Pseudomonas</taxon>
    </lineage>
</organism>
<evidence type="ECO:0000313" key="2">
    <source>
        <dbReference type="Proteomes" id="UP000814078"/>
    </source>
</evidence>
<comment type="caution">
    <text evidence="1">The sequence shown here is derived from an EMBL/GenBank/DDBJ whole genome shotgun (WGS) entry which is preliminary data.</text>
</comment>